<evidence type="ECO:0000259" key="2">
    <source>
        <dbReference type="Pfam" id="PF04577"/>
    </source>
</evidence>
<dbReference type="Proteomes" id="UP000789595">
    <property type="component" value="Unassembled WGS sequence"/>
</dbReference>
<evidence type="ECO:0000313" key="3">
    <source>
        <dbReference type="EMBL" id="CAH0379510.1"/>
    </source>
</evidence>
<organism evidence="3 4">
    <name type="scientific">Pelagomonas calceolata</name>
    <dbReference type="NCBI Taxonomy" id="35677"/>
    <lineage>
        <taxon>Eukaryota</taxon>
        <taxon>Sar</taxon>
        <taxon>Stramenopiles</taxon>
        <taxon>Ochrophyta</taxon>
        <taxon>Pelagophyceae</taxon>
        <taxon>Pelagomonadales</taxon>
        <taxon>Pelagomonadaceae</taxon>
        <taxon>Pelagomonas</taxon>
    </lineage>
</organism>
<proteinExistence type="predicted"/>
<gene>
    <name evidence="3" type="ORF">PECAL_6P11360</name>
</gene>
<evidence type="ECO:0000256" key="1">
    <source>
        <dbReference type="SAM" id="SignalP"/>
    </source>
</evidence>
<dbReference type="OrthoDB" id="414133at2759"/>
<comment type="caution">
    <text evidence="3">The sequence shown here is derived from an EMBL/GenBank/DDBJ whole genome shotgun (WGS) entry which is preliminary data.</text>
</comment>
<keyword evidence="4" id="KW-1185">Reference proteome</keyword>
<feature type="chain" id="PRO_5035295438" description="Glycosyltransferase 61 catalytic domain-containing protein" evidence="1">
    <location>
        <begin position="19"/>
        <end position="396"/>
    </location>
</feature>
<accession>A0A8J2T047</accession>
<keyword evidence="1" id="KW-0732">Signal</keyword>
<dbReference type="AlphaFoldDB" id="A0A8J2T047"/>
<dbReference type="InterPro" id="IPR049625">
    <property type="entry name" value="Glyco_transf_61_cat"/>
</dbReference>
<reference evidence="3" key="1">
    <citation type="submission" date="2021-11" db="EMBL/GenBank/DDBJ databases">
        <authorList>
            <consortium name="Genoscope - CEA"/>
            <person name="William W."/>
        </authorList>
    </citation>
    <scope>NUCLEOTIDE SEQUENCE</scope>
</reference>
<dbReference type="EMBL" id="CAKKNE010000006">
    <property type="protein sequence ID" value="CAH0379510.1"/>
    <property type="molecule type" value="Genomic_DNA"/>
</dbReference>
<dbReference type="GO" id="GO:0016757">
    <property type="term" value="F:glycosyltransferase activity"/>
    <property type="evidence" value="ECO:0007669"/>
    <property type="project" value="InterPro"/>
</dbReference>
<protein>
    <recommendedName>
        <fullName evidence="2">Glycosyltransferase 61 catalytic domain-containing protein</fullName>
    </recommendedName>
</protein>
<dbReference type="Pfam" id="PF04577">
    <property type="entry name" value="Glyco_transf_61"/>
    <property type="match status" value="1"/>
</dbReference>
<feature type="signal peptide" evidence="1">
    <location>
        <begin position="1"/>
        <end position="18"/>
    </location>
</feature>
<feature type="domain" description="Glycosyltransferase 61 catalytic" evidence="2">
    <location>
        <begin position="136"/>
        <end position="322"/>
    </location>
</feature>
<evidence type="ECO:0000313" key="4">
    <source>
        <dbReference type="Proteomes" id="UP000789595"/>
    </source>
</evidence>
<sequence>MVAIAVGLGALLLRAAAAWHPTPHSKAPNATAGEELFERAVAAVRGCAAQDDAYLSCALGTEAGAWDFHFHRFGPAQITNPTGRGGQLTLVEGFDVPHCTSARAPGRRIRRACPLAPRGFNDTEAVLLTHPWGGNFQHYVFELLPRAWLAAELLRRARPDDAEPAFVVHLHKYRRTGFFADAARLAVGTEIELVVDQEGRGGFRNVWVPPYVVENFRSWSALGLKALRHMHAKAQETYVTRPPRPGTIVYFTRRDASAGKGRALVNEAELIEALAGRGARILDFSAFPTLGDRVRGLANYSVVVTPFGAGFANLVFAHPGARWLSVCPPTMCNSHERFFLDQLTSALGFRTGVQYTAATAARAVNDGGGGAGDPKNVPYSVDVPAVVRAVEGLARS</sequence>
<name>A0A8J2T047_9STRA</name>